<name>A0AAD7LNB9_QUISA</name>
<dbReference type="Proteomes" id="UP001163823">
    <property type="component" value="Chromosome 7"/>
</dbReference>
<gene>
    <name evidence="5" type="ORF">O6P43_016669</name>
</gene>
<comment type="similarity">
    <text evidence="1">Belongs to the eukaryotic ribosomal protein eS21 family.</text>
</comment>
<dbReference type="GO" id="GO:0005840">
    <property type="term" value="C:ribosome"/>
    <property type="evidence" value="ECO:0007669"/>
    <property type="project" value="UniProtKB-KW"/>
</dbReference>
<reference evidence="5" key="1">
    <citation type="journal article" date="2023" name="Science">
        <title>Elucidation of the pathway for biosynthesis of saponin adjuvants from the soapbark tree.</title>
        <authorList>
            <person name="Reed J."/>
            <person name="Orme A."/>
            <person name="El-Demerdash A."/>
            <person name="Owen C."/>
            <person name="Martin L.B.B."/>
            <person name="Misra R.C."/>
            <person name="Kikuchi S."/>
            <person name="Rejzek M."/>
            <person name="Martin A.C."/>
            <person name="Harkess A."/>
            <person name="Leebens-Mack J."/>
            <person name="Louveau T."/>
            <person name="Stephenson M.J."/>
            <person name="Osbourn A."/>
        </authorList>
    </citation>
    <scope>NUCLEOTIDE SEQUENCE</scope>
    <source>
        <strain evidence="5">S10</strain>
    </source>
</reference>
<keyword evidence="4" id="KW-0472">Membrane</keyword>
<proteinExistence type="inferred from homology"/>
<organism evidence="5 6">
    <name type="scientific">Quillaja saponaria</name>
    <name type="common">Soap bark tree</name>
    <dbReference type="NCBI Taxonomy" id="32244"/>
    <lineage>
        <taxon>Eukaryota</taxon>
        <taxon>Viridiplantae</taxon>
        <taxon>Streptophyta</taxon>
        <taxon>Embryophyta</taxon>
        <taxon>Tracheophyta</taxon>
        <taxon>Spermatophyta</taxon>
        <taxon>Magnoliopsida</taxon>
        <taxon>eudicotyledons</taxon>
        <taxon>Gunneridae</taxon>
        <taxon>Pentapetalae</taxon>
        <taxon>rosids</taxon>
        <taxon>fabids</taxon>
        <taxon>Fabales</taxon>
        <taxon>Quillajaceae</taxon>
        <taxon>Quillaja</taxon>
    </lineage>
</organism>
<dbReference type="Gene3D" id="3.30.1230.20">
    <property type="match status" value="1"/>
</dbReference>
<dbReference type="PANTHER" id="PTHR10442">
    <property type="entry name" value="40S RIBOSOMAL PROTEIN S21"/>
    <property type="match status" value="1"/>
</dbReference>
<comment type="caution">
    <text evidence="5">The sequence shown here is derived from an EMBL/GenBank/DDBJ whole genome shotgun (WGS) entry which is preliminary data.</text>
</comment>
<keyword evidence="4" id="KW-0812">Transmembrane</keyword>
<evidence type="ECO:0000256" key="1">
    <source>
        <dbReference type="ARBA" id="ARBA00010228"/>
    </source>
</evidence>
<protein>
    <submittedName>
        <fullName evidence="5">40S ribosomal protein S21</fullName>
    </submittedName>
</protein>
<dbReference type="InterPro" id="IPR038579">
    <property type="entry name" value="Ribosomal_eS21_sf"/>
</dbReference>
<dbReference type="AlphaFoldDB" id="A0AAD7LNB9"/>
<keyword evidence="2 5" id="KW-0689">Ribosomal protein</keyword>
<dbReference type="GO" id="GO:0006412">
    <property type="term" value="P:translation"/>
    <property type="evidence" value="ECO:0007669"/>
    <property type="project" value="InterPro"/>
</dbReference>
<feature type="transmembrane region" description="Helical" evidence="4">
    <location>
        <begin position="75"/>
        <end position="92"/>
    </location>
</feature>
<dbReference type="Pfam" id="PF01249">
    <property type="entry name" value="Ribosomal_S21e"/>
    <property type="match status" value="1"/>
</dbReference>
<dbReference type="Pfam" id="PF05056">
    <property type="entry name" value="DUF674"/>
    <property type="match status" value="1"/>
</dbReference>
<dbReference type="GO" id="GO:1990904">
    <property type="term" value="C:ribonucleoprotein complex"/>
    <property type="evidence" value="ECO:0007669"/>
    <property type="project" value="UniProtKB-KW"/>
</dbReference>
<evidence type="ECO:0000313" key="5">
    <source>
        <dbReference type="EMBL" id="KAJ7961310.1"/>
    </source>
</evidence>
<keyword evidence="4" id="KW-1133">Transmembrane helix</keyword>
<dbReference type="EMBL" id="JARAOO010000007">
    <property type="protein sequence ID" value="KAJ7961310.1"/>
    <property type="molecule type" value="Genomic_DNA"/>
</dbReference>
<dbReference type="KEGG" id="qsa:O6P43_016669"/>
<dbReference type="InterPro" id="IPR007750">
    <property type="entry name" value="DUF674"/>
</dbReference>
<dbReference type="InterPro" id="IPR001931">
    <property type="entry name" value="Ribosomal_eS21"/>
</dbReference>
<dbReference type="GO" id="GO:0003735">
    <property type="term" value="F:structural constituent of ribosome"/>
    <property type="evidence" value="ECO:0007669"/>
    <property type="project" value="InterPro"/>
</dbReference>
<evidence type="ECO:0000256" key="3">
    <source>
        <dbReference type="ARBA" id="ARBA00023274"/>
    </source>
</evidence>
<sequence length="239" mass="26832">MMEGRSSFVSIDNLYKSIANSSADKYFSSQEVKNNLIKPLPGPKYKANSRFYLLMKNVIQIILVMLNLMQQEMSLSTILPLLGAFLLLILHYKPTKKYMHPCSVWILIFNGASIKSKKDFSKFSSLYLVTDDLVVMPMSSLFGISFLKKSNVPLSDVEERNLRIVVKEGLSILKLLYSATNRLITAKDHASVQINIGHLGDKGIYNNQFSTLLSVVAQGDADSASDRLWQKKKVAACQQ</sequence>
<accession>A0AAD7LNB9</accession>
<keyword evidence="6" id="KW-1185">Reference proteome</keyword>
<keyword evidence="3" id="KW-0687">Ribonucleoprotein</keyword>
<evidence type="ECO:0000256" key="4">
    <source>
        <dbReference type="SAM" id="Phobius"/>
    </source>
</evidence>
<evidence type="ECO:0000256" key="2">
    <source>
        <dbReference type="ARBA" id="ARBA00022980"/>
    </source>
</evidence>
<evidence type="ECO:0000313" key="6">
    <source>
        <dbReference type="Proteomes" id="UP001163823"/>
    </source>
</evidence>